<reference evidence="4" key="1">
    <citation type="submission" date="2017-03" db="EMBL/GenBank/DDBJ databases">
        <title>Phytopthora megakarya and P. palmivora, two closely related causual agents of cacao black pod achieved similar genome size and gene model numbers by different mechanisms.</title>
        <authorList>
            <person name="Ali S."/>
            <person name="Shao J."/>
            <person name="Larry D.J."/>
            <person name="Kronmiller B."/>
            <person name="Shen D."/>
            <person name="Strem M.D."/>
            <person name="Melnick R.L."/>
            <person name="Guiltinan M.J."/>
            <person name="Tyler B.M."/>
            <person name="Meinhardt L.W."/>
            <person name="Bailey B.A."/>
        </authorList>
    </citation>
    <scope>NUCLEOTIDE SEQUENCE [LARGE SCALE GENOMIC DNA]</scope>
    <source>
        <strain evidence="4">zdho120</strain>
    </source>
</reference>
<evidence type="ECO:0000259" key="2">
    <source>
        <dbReference type="PROSITE" id="PS50175"/>
    </source>
</evidence>
<proteinExistence type="predicted"/>
<dbReference type="GO" id="GO:0004190">
    <property type="term" value="F:aspartic-type endopeptidase activity"/>
    <property type="evidence" value="ECO:0007669"/>
    <property type="project" value="InterPro"/>
</dbReference>
<dbReference type="InterPro" id="IPR001995">
    <property type="entry name" value="Peptidase_A2_cat"/>
</dbReference>
<organism evidence="3 4">
    <name type="scientific">Phytophthora megakarya</name>
    <dbReference type="NCBI Taxonomy" id="4795"/>
    <lineage>
        <taxon>Eukaryota</taxon>
        <taxon>Sar</taxon>
        <taxon>Stramenopiles</taxon>
        <taxon>Oomycota</taxon>
        <taxon>Peronosporomycetes</taxon>
        <taxon>Peronosporales</taxon>
        <taxon>Peronosporaceae</taxon>
        <taxon>Phytophthora</taxon>
    </lineage>
</organism>
<dbReference type="AlphaFoldDB" id="A0A225W235"/>
<dbReference type="Proteomes" id="UP000198211">
    <property type="component" value="Unassembled WGS sequence"/>
</dbReference>
<dbReference type="GO" id="GO:0006508">
    <property type="term" value="P:proteolysis"/>
    <property type="evidence" value="ECO:0007669"/>
    <property type="project" value="UniProtKB-KW"/>
</dbReference>
<dbReference type="OrthoDB" id="117285at2759"/>
<dbReference type="SUPFAM" id="SSF50630">
    <property type="entry name" value="Acid proteases"/>
    <property type="match status" value="1"/>
</dbReference>
<dbReference type="PROSITE" id="PS50175">
    <property type="entry name" value="ASP_PROT_RETROV"/>
    <property type="match status" value="1"/>
</dbReference>
<accession>A0A225W235</accession>
<name>A0A225W235_9STRA</name>
<dbReference type="InterPro" id="IPR001969">
    <property type="entry name" value="Aspartic_peptidase_AS"/>
</dbReference>
<evidence type="ECO:0000313" key="4">
    <source>
        <dbReference type="Proteomes" id="UP000198211"/>
    </source>
</evidence>
<dbReference type="Gene3D" id="2.40.70.10">
    <property type="entry name" value="Acid Proteases"/>
    <property type="match status" value="1"/>
</dbReference>
<gene>
    <name evidence="3" type="ORF">PHMEG_00015114</name>
</gene>
<dbReference type="Pfam" id="PF13650">
    <property type="entry name" value="Asp_protease_2"/>
    <property type="match status" value="1"/>
</dbReference>
<evidence type="ECO:0000313" key="3">
    <source>
        <dbReference type="EMBL" id="OWZ11811.1"/>
    </source>
</evidence>
<keyword evidence="1" id="KW-0378">Hydrolase</keyword>
<comment type="caution">
    <text evidence="3">The sequence shown here is derived from an EMBL/GenBank/DDBJ whole genome shotgun (WGS) entry which is preliminary data.</text>
</comment>
<dbReference type="InterPro" id="IPR021109">
    <property type="entry name" value="Peptidase_aspartic_dom_sf"/>
</dbReference>
<evidence type="ECO:0000256" key="1">
    <source>
        <dbReference type="ARBA" id="ARBA00022801"/>
    </source>
</evidence>
<feature type="domain" description="Peptidase A2" evidence="2">
    <location>
        <begin position="210"/>
        <end position="248"/>
    </location>
</feature>
<sequence length="320" mass="35807">MNVQQLLMELSLEVISVHNKVEHLQVDLIKVVIDLVLDKVGVVVDGVSRNLSIDHVPPVGVSIIRLTHIASDDANCASQYEAINELAKILRTKSAERVIDADCIYAFRSKCNYPDEDNNDCCMNTIGFKKERDISLGGGKLDLETEVKLTQDGDEYRWEKVSETGAMVSVHAKMVNLLLDERMGWWSSKRFDQRVGKRAIVRGAVTDVHIPILLDTGANVSIMSTRLIKRLLPQNIRGHRLQLEVQGIKKGKMSTSIRVAAKITLGWNTVYEFDFWVKEHSSGSEVVLGTDFMILAGIRFDLFHATANLPDKVMIPLVKA</sequence>
<dbReference type="EMBL" id="NBNE01002020">
    <property type="protein sequence ID" value="OWZ11811.1"/>
    <property type="molecule type" value="Genomic_DNA"/>
</dbReference>
<dbReference type="PROSITE" id="PS00141">
    <property type="entry name" value="ASP_PROTEASE"/>
    <property type="match status" value="1"/>
</dbReference>
<keyword evidence="4" id="KW-1185">Reference proteome</keyword>
<keyword evidence="3" id="KW-0645">Protease</keyword>
<protein>
    <submittedName>
        <fullName evidence="3">Eukaryotic/viral aspartic protease</fullName>
    </submittedName>
</protein>